<feature type="region of interest" description="Disordered" evidence="1">
    <location>
        <begin position="32"/>
        <end position="61"/>
    </location>
</feature>
<evidence type="ECO:0000313" key="2">
    <source>
        <dbReference type="EMBL" id="PKK58310.1"/>
    </source>
</evidence>
<reference evidence="2 3" key="1">
    <citation type="submission" date="2016-04" db="EMBL/GenBank/DDBJ databases">
        <title>Genome analyses suggest a sexual origin of heterokaryosis in a supposedly ancient asexual fungus.</title>
        <authorList>
            <person name="Ropars J."/>
            <person name="Sedzielewska K."/>
            <person name="Noel J."/>
            <person name="Charron P."/>
            <person name="Farinelli L."/>
            <person name="Marton T."/>
            <person name="Kruger M."/>
            <person name="Pelin A."/>
            <person name="Brachmann A."/>
            <person name="Corradi N."/>
        </authorList>
    </citation>
    <scope>NUCLEOTIDE SEQUENCE [LARGE SCALE GENOMIC DNA]</scope>
    <source>
        <strain evidence="2 3">C2</strain>
    </source>
</reference>
<reference evidence="2 3" key="2">
    <citation type="submission" date="2017-10" db="EMBL/GenBank/DDBJ databases">
        <title>Extensive intraspecific genome diversity in a model arbuscular mycorrhizal fungus.</title>
        <authorList>
            <person name="Chen E.C.H."/>
            <person name="Morin E."/>
            <person name="Baudet D."/>
            <person name="Noel J."/>
            <person name="Ndikumana S."/>
            <person name="Charron P."/>
            <person name="St-Onge C."/>
            <person name="Giorgi J."/>
            <person name="Grigoriev I.V."/>
            <person name="Roux C."/>
            <person name="Martin F.M."/>
            <person name="Corradi N."/>
        </authorList>
    </citation>
    <scope>NUCLEOTIDE SEQUENCE [LARGE SCALE GENOMIC DNA]</scope>
    <source>
        <strain evidence="2 3">C2</strain>
    </source>
</reference>
<evidence type="ECO:0000313" key="3">
    <source>
        <dbReference type="Proteomes" id="UP000233469"/>
    </source>
</evidence>
<evidence type="ECO:0000256" key="1">
    <source>
        <dbReference type="SAM" id="MobiDB-lite"/>
    </source>
</evidence>
<comment type="caution">
    <text evidence="2">The sequence shown here is derived from an EMBL/GenBank/DDBJ whole genome shotgun (WGS) entry which is preliminary data.</text>
</comment>
<sequence length="61" mass="6664">MGRVDYAIRNLSSAVPTPRIVSYSPADGELFSVVQSPKGHPPHCEQFQTEDTHLIANNPST</sequence>
<name>A0A2N1M9K7_9GLOM</name>
<dbReference type="EMBL" id="LLXL01003684">
    <property type="protein sequence ID" value="PKK58310.1"/>
    <property type="molecule type" value="Genomic_DNA"/>
</dbReference>
<dbReference type="AlphaFoldDB" id="A0A2N1M9K7"/>
<accession>A0A2N1M9K7</accession>
<gene>
    <name evidence="2" type="ORF">RhiirC2_796520</name>
</gene>
<dbReference type="Proteomes" id="UP000233469">
    <property type="component" value="Unassembled WGS sequence"/>
</dbReference>
<proteinExistence type="predicted"/>
<organism evidence="2 3">
    <name type="scientific">Rhizophagus irregularis</name>
    <dbReference type="NCBI Taxonomy" id="588596"/>
    <lineage>
        <taxon>Eukaryota</taxon>
        <taxon>Fungi</taxon>
        <taxon>Fungi incertae sedis</taxon>
        <taxon>Mucoromycota</taxon>
        <taxon>Glomeromycotina</taxon>
        <taxon>Glomeromycetes</taxon>
        <taxon>Glomerales</taxon>
        <taxon>Glomeraceae</taxon>
        <taxon>Rhizophagus</taxon>
    </lineage>
</organism>
<protein>
    <submittedName>
        <fullName evidence="2">Uncharacterized protein</fullName>
    </submittedName>
</protein>